<evidence type="ECO:0000313" key="3">
    <source>
        <dbReference type="Proteomes" id="UP000070054"/>
    </source>
</evidence>
<dbReference type="EMBL" id="JEMN01000291">
    <property type="protein sequence ID" value="KXH62458.1"/>
    <property type="molecule type" value="Genomic_DNA"/>
</dbReference>
<dbReference type="InterPro" id="IPR000999">
    <property type="entry name" value="RNase_III_dom"/>
</dbReference>
<feature type="domain" description="RNase III" evidence="1">
    <location>
        <begin position="9"/>
        <end position="136"/>
    </location>
</feature>
<dbReference type="AlphaFoldDB" id="A0A135UPZ0"/>
<accession>A0A135UPZ0</accession>
<organism evidence="2 3">
    <name type="scientific">Colletotrichum nymphaeae SA-01</name>
    <dbReference type="NCBI Taxonomy" id="1460502"/>
    <lineage>
        <taxon>Eukaryota</taxon>
        <taxon>Fungi</taxon>
        <taxon>Dikarya</taxon>
        <taxon>Ascomycota</taxon>
        <taxon>Pezizomycotina</taxon>
        <taxon>Sordariomycetes</taxon>
        <taxon>Hypocreomycetidae</taxon>
        <taxon>Glomerellales</taxon>
        <taxon>Glomerellaceae</taxon>
        <taxon>Colletotrichum</taxon>
        <taxon>Colletotrichum acutatum species complex</taxon>
    </lineage>
</organism>
<dbReference type="SUPFAM" id="SSF69065">
    <property type="entry name" value="RNase III domain-like"/>
    <property type="match status" value="1"/>
</dbReference>
<comment type="caution">
    <text evidence="2">The sequence shown here is derived from an EMBL/GenBank/DDBJ whole genome shotgun (WGS) entry which is preliminary data.</text>
</comment>
<evidence type="ECO:0000313" key="2">
    <source>
        <dbReference type="EMBL" id="KXH62458.1"/>
    </source>
</evidence>
<evidence type="ECO:0000259" key="1">
    <source>
        <dbReference type="PROSITE" id="PS50142"/>
    </source>
</evidence>
<dbReference type="Gene3D" id="1.10.1520.10">
    <property type="entry name" value="Ribonuclease III domain"/>
    <property type="match status" value="1"/>
</dbReference>
<dbReference type="OrthoDB" id="67027at2759"/>
<dbReference type="PROSITE" id="PS50142">
    <property type="entry name" value="RNASE_3_2"/>
    <property type="match status" value="1"/>
</dbReference>
<name>A0A135UPZ0_9PEZI</name>
<dbReference type="InterPro" id="IPR036389">
    <property type="entry name" value="RNase_III_sf"/>
</dbReference>
<dbReference type="Proteomes" id="UP000070054">
    <property type="component" value="Unassembled WGS sequence"/>
</dbReference>
<dbReference type="CDD" id="cd00593">
    <property type="entry name" value="RIBOc"/>
    <property type="match status" value="1"/>
</dbReference>
<gene>
    <name evidence="2" type="ORF">CNYM01_04713</name>
</gene>
<dbReference type="GO" id="GO:0006396">
    <property type="term" value="P:RNA processing"/>
    <property type="evidence" value="ECO:0007669"/>
    <property type="project" value="InterPro"/>
</dbReference>
<proteinExistence type="predicted"/>
<protein>
    <recommendedName>
        <fullName evidence="1">RNase III domain-containing protein</fullName>
    </recommendedName>
</protein>
<reference evidence="2 3" key="1">
    <citation type="submission" date="2014-02" db="EMBL/GenBank/DDBJ databases">
        <title>The genome sequence of Colletotrichum nymphaeae SA-01.</title>
        <authorList>
            <person name="Baroncelli R."/>
            <person name="Thon M.R."/>
        </authorList>
    </citation>
    <scope>NUCLEOTIDE SEQUENCE [LARGE SCALE GENOMIC DNA]</scope>
    <source>
        <strain evidence="2 3">SA-01</strain>
    </source>
</reference>
<sequence>MQAYQDEQLNRAEHILGYAFNTRSLLWESLQTPGSGVLTAGDRSIINGNKTLALLGDKVLGILVVESMVKENLTARGDIDKQLQSAVNNVRLAEIFETFGFLECLNRNPSQGLYVGPRTKADTIEAIIGAAYLDGELDAARLPAQTKRKPGSPALGHRGIQTEIPSEYGAWRLLSSRQIQRRTSKQTGVSLGVAFFSQDLLPREPTTVSLGDSVWGPWCPDAGVPGFLLARGLIAE</sequence>
<keyword evidence="3" id="KW-1185">Reference proteome</keyword>
<dbReference type="Pfam" id="PF00636">
    <property type="entry name" value="Ribonuclease_3"/>
    <property type="match status" value="1"/>
</dbReference>
<dbReference type="GO" id="GO:0004525">
    <property type="term" value="F:ribonuclease III activity"/>
    <property type="evidence" value="ECO:0007669"/>
    <property type="project" value="InterPro"/>
</dbReference>
<dbReference type="SMART" id="SM00535">
    <property type="entry name" value="RIBOc"/>
    <property type="match status" value="1"/>
</dbReference>